<protein>
    <submittedName>
        <fullName evidence="1">Uncharacterized protein</fullName>
    </submittedName>
</protein>
<dbReference type="EnsemblMetazoa" id="CJA31174.1">
    <property type="protein sequence ID" value="CJA31174.1"/>
    <property type="gene ID" value="WBGene00207021"/>
</dbReference>
<organism evidence="1 2">
    <name type="scientific">Caenorhabditis japonica</name>
    <dbReference type="NCBI Taxonomy" id="281687"/>
    <lineage>
        <taxon>Eukaryota</taxon>
        <taxon>Metazoa</taxon>
        <taxon>Ecdysozoa</taxon>
        <taxon>Nematoda</taxon>
        <taxon>Chromadorea</taxon>
        <taxon>Rhabditida</taxon>
        <taxon>Rhabditina</taxon>
        <taxon>Rhabditomorpha</taxon>
        <taxon>Rhabditoidea</taxon>
        <taxon>Rhabditidae</taxon>
        <taxon>Peloderinae</taxon>
        <taxon>Caenorhabditis</taxon>
    </lineage>
</organism>
<name>A0A8R1EAQ7_CAEJA</name>
<keyword evidence="2" id="KW-1185">Reference proteome</keyword>
<proteinExistence type="predicted"/>
<accession>A0A8R1EAQ7</accession>
<dbReference type="AlphaFoldDB" id="A0A8R1EAQ7"/>
<reference evidence="1" key="2">
    <citation type="submission" date="2022-06" db="UniProtKB">
        <authorList>
            <consortium name="EnsemblMetazoa"/>
        </authorList>
    </citation>
    <scope>IDENTIFICATION</scope>
    <source>
        <strain evidence="1">DF5081</strain>
    </source>
</reference>
<dbReference type="Proteomes" id="UP000005237">
    <property type="component" value="Unassembled WGS sequence"/>
</dbReference>
<reference evidence="2" key="1">
    <citation type="submission" date="2010-08" db="EMBL/GenBank/DDBJ databases">
        <authorList>
            <consortium name="Caenorhabditis japonica Sequencing Consortium"/>
            <person name="Wilson R.K."/>
        </authorList>
    </citation>
    <scope>NUCLEOTIDE SEQUENCE [LARGE SCALE GENOMIC DNA]</scope>
    <source>
        <strain evidence="2">DF5081</strain>
    </source>
</reference>
<evidence type="ECO:0000313" key="1">
    <source>
        <dbReference type="EnsemblMetazoa" id="CJA31174.1"/>
    </source>
</evidence>
<sequence length="69" mass="8201">MIKSLIQLRNTTLGSSEEVSDVEKSLEEFKVLQYAVLRKTHVLSDLLKKADWFHLCFFTKAKKSEIRWW</sequence>
<evidence type="ECO:0000313" key="2">
    <source>
        <dbReference type="Proteomes" id="UP000005237"/>
    </source>
</evidence>